<evidence type="ECO:0000313" key="2">
    <source>
        <dbReference type="EMBL" id="GAA4338885.1"/>
    </source>
</evidence>
<name>A0ABP8HG42_9BURK</name>
<evidence type="ECO:0000256" key="1">
    <source>
        <dbReference type="SAM" id="Phobius"/>
    </source>
</evidence>
<dbReference type="Proteomes" id="UP001500975">
    <property type="component" value="Unassembled WGS sequence"/>
</dbReference>
<keyword evidence="3" id="KW-1185">Reference proteome</keyword>
<dbReference type="RefSeq" id="WP_345537308.1">
    <property type="nucleotide sequence ID" value="NZ_BAABGJ010000014.1"/>
</dbReference>
<gene>
    <name evidence="2" type="ORF">GCM10023165_17820</name>
</gene>
<comment type="caution">
    <text evidence="2">The sequence shown here is derived from an EMBL/GenBank/DDBJ whole genome shotgun (WGS) entry which is preliminary data.</text>
</comment>
<organism evidence="2 3">
    <name type="scientific">Variovorax defluvii</name>
    <dbReference type="NCBI Taxonomy" id="913761"/>
    <lineage>
        <taxon>Bacteria</taxon>
        <taxon>Pseudomonadati</taxon>
        <taxon>Pseudomonadota</taxon>
        <taxon>Betaproteobacteria</taxon>
        <taxon>Burkholderiales</taxon>
        <taxon>Comamonadaceae</taxon>
        <taxon>Variovorax</taxon>
    </lineage>
</organism>
<keyword evidence="1" id="KW-0472">Membrane</keyword>
<proteinExistence type="predicted"/>
<sequence length="86" mass="10031">MTIWIWILLIASLTFGVAYTVLGLKANDHLNEKASSSDRSIGWLFWWSFSKEKYDEEGKRLCTQGQMLALVLIAFHVAWYFMLLKQ</sequence>
<protein>
    <submittedName>
        <fullName evidence="2">Uncharacterized protein</fullName>
    </submittedName>
</protein>
<evidence type="ECO:0000313" key="3">
    <source>
        <dbReference type="Proteomes" id="UP001500975"/>
    </source>
</evidence>
<reference evidence="3" key="1">
    <citation type="journal article" date="2019" name="Int. J. Syst. Evol. Microbiol.">
        <title>The Global Catalogue of Microorganisms (GCM) 10K type strain sequencing project: providing services to taxonomists for standard genome sequencing and annotation.</title>
        <authorList>
            <consortium name="The Broad Institute Genomics Platform"/>
            <consortium name="The Broad Institute Genome Sequencing Center for Infectious Disease"/>
            <person name="Wu L."/>
            <person name="Ma J."/>
        </authorList>
    </citation>
    <scope>NUCLEOTIDE SEQUENCE [LARGE SCALE GENOMIC DNA]</scope>
    <source>
        <strain evidence="3">JCM 17804</strain>
    </source>
</reference>
<feature type="transmembrane region" description="Helical" evidence="1">
    <location>
        <begin position="67"/>
        <end position="84"/>
    </location>
</feature>
<keyword evidence="1" id="KW-1133">Transmembrane helix</keyword>
<keyword evidence="1" id="KW-0812">Transmembrane</keyword>
<dbReference type="EMBL" id="BAABGJ010000014">
    <property type="protein sequence ID" value="GAA4338885.1"/>
    <property type="molecule type" value="Genomic_DNA"/>
</dbReference>
<accession>A0ABP8HG42</accession>